<dbReference type="CDD" id="cd07361">
    <property type="entry name" value="MEMO_like"/>
    <property type="match status" value="1"/>
</dbReference>
<dbReference type="EMBL" id="LMBR01000190">
    <property type="protein sequence ID" value="KUL22762.1"/>
    <property type="molecule type" value="Genomic_DNA"/>
</dbReference>
<reference evidence="2 3" key="1">
    <citation type="submission" date="2015-10" db="EMBL/GenBank/DDBJ databases">
        <title>Draft Genome Sequence of Chlorobium limicola strain Frasassi Growing under Artificial Lighting in the Frasassi Cave System.</title>
        <authorList>
            <person name="Mansor M."/>
            <person name="Macalady J."/>
        </authorList>
    </citation>
    <scope>NUCLEOTIDE SEQUENCE [LARGE SCALE GENOMIC DNA]</scope>
    <source>
        <strain evidence="2 3">Frasassi</strain>
    </source>
</reference>
<dbReference type="OrthoDB" id="9785549at2"/>
<dbReference type="PANTHER" id="PTHR11060">
    <property type="entry name" value="PROTEIN MEMO1"/>
    <property type="match status" value="1"/>
</dbReference>
<dbReference type="NCBIfam" id="TIGR04336">
    <property type="entry name" value="AmmeMemoSam_B"/>
    <property type="match status" value="1"/>
</dbReference>
<dbReference type="RefSeq" id="WP_059139301.1">
    <property type="nucleotide sequence ID" value="NZ_LMBR01000190.1"/>
</dbReference>
<protein>
    <recommendedName>
        <fullName evidence="4">MEMO1 family protein</fullName>
    </recommendedName>
</protein>
<comment type="similarity">
    <text evidence="1">Belongs to the MEMO1 family.</text>
</comment>
<keyword evidence="3" id="KW-1185">Reference proteome</keyword>
<dbReference type="AlphaFoldDB" id="A0A124G7G1"/>
<evidence type="ECO:0000256" key="1">
    <source>
        <dbReference type="ARBA" id="ARBA00006315"/>
    </source>
</evidence>
<organism evidence="2 3">
    <name type="scientific">Chlorobium limicola</name>
    <dbReference type="NCBI Taxonomy" id="1092"/>
    <lineage>
        <taxon>Bacteria</taxon>
        <taxon>Pseudomonadati</taxon>
        <taxon>Chlorobiota</taxon>
        <taxon>Chlorobiia</taxon>
        <taxon>Chlorobiales</taxon>
        <taxon>Chlorobiaceae</taxon>
        <taxon>Chlorobium/Pelodictyon group</taxon>
        <taxon>Chlorobium</taxon>
    </lineage>
</organism>
<evidence type="ECO:0000313" key="3">
    <source>
        <dbReference type="Proteomes" id="UP000053937"/>
    </source>
</evidence>
<dbReference type="InterPro" id="IPR002737">
    <property type="entry name" value="MEMO1_fam"/>
</dbReference>
<evidence type="ECO:0000313" key="2">
    <source>
        <dbReference type="EMBL" id="KUL22762.1"/>
    </source>
</evidence>
<comment type="caution">
    <text evidence="2">The sequence shown here is derived from an EMBL/GenBank/DDBJ whole genome shotgun (WGS) entry which is preliminary data.</text>
</comment>
<gene>
    <name evidence="2" type="ORF">ASB62_07535</name>
</gene>
<dbReference type="Gene3D" id="3.40.830.10">
    <property type="entry name" value="LigB-like"/>
    <property type="match status" value="1"/>
</dbReference>
<accession>A0A124G7G1</accession>
<dbReference type="PANTHER" id="PTHR11060:SF0">
    <property type="entry name" value="PROTEIN MEMO1"/>
    <property type="match status" value="1"/>
</dbReference>
<dbReference type="Pfam" id="PF01875">
    <property type="entry name" value="Memo"/>
    <property type="match status" value="1"/>
</dbReference>
<evidence type="ECO:0008006" key="4">
    <source>
        <dbReference type="Google" id="ProtNLM"/>
    </source>
</evidence>
<dbReference type="Proteomes" id="UP000053937">
    <property type="component" value="Unassembled WGS sequence"/>
</dbReference>
<sequence length="285" mass="31698">MNPEIRYPAVAEAFYPADIRELETLITSLLQQVKHEDKKRKKIRAIVTPHSGYLYSGAIAACAYKAITGSSFKNVFLMGHAHAYLFEGIALDSHKAWHTPLGNVPVNTSINTRLIKLAPELVHELDIAHHSDHILEVQIPFLLRTLKPGFSIVPVLFGENAIDVHLNAADLLLPLLNHDDLLVVSTDLSHYPAYSDANTIDRLTLEHIASSDIKGLEEHERRTIHEYASDEISLCCSPDALKTLLIISGKLGWHAEKLCYNNSGDTPHDDKMNVVGFGSVIFFEP</sequence>
<name>A0A124G7G1_CHLLI</name>
<proteinExistence type="inferred from homology"/>